<dbReference type="Gene3D" id="2.102.10.10">
    <property type="entry name" value="Rieske [2Fe-2S] iron-sulphur domain"/>
    <property type="match status" value="1"/>
</dbReference>
<keyword evidence="6" id="KW-0411">Iron-sulfur</keyword>
<feature type="domain" description="Rieske" evidence="10">
    <location>
        <begin position="63"/>
        <end position="156"/>
    </location>
</feature>
<evidence type="ECO:0000256" key="5">
    <source>
        <dbReference type="ARBA" id="ARBA00023004"/>
    </source>
</evidence>
<organism evidence="11 12">
    <name type="scientific">Rothia amarae</name>
    <dbReference type="NCBI Taxonomy" id="169480"/>
    <lineage>
        <taxon>Bacteria</taxon>
        <taxon>Bacillati</taxon>
        <taxon>Actinomycetota</taxon>
        <taxon>Actinomycetes</taxon>
        <taxon>Micrococcales</taxon>
        <taxon>Micrococcaceae</taxon>
        <taxon>Rothia</taxon>
    </lineage>
</organism>
<evidence type="ECO:0000313" key="12">
    <source>
        <dbReference type="Proteomes" id="UP000516421"/>
    </source>
</evidence>
<comment type="function">
    <text evidence="1">Iron-sulfur subunit of the cytochrome bc1 complex, an essential component of the respiratory electron transport chain required for ATP synthesis. The bc1 complex catalyzes the oxidation of menaquinol and the reduction of cytochrome c in the respiratory chain. The bc1 complex operates through a Q-cycle mechanism that couples electron transfer to generation of the proton gradient that drives ATP synthesis.</text>
</comment>
<dbReference type="GO" id="GO:0051537">
    <property type="term" value="F:2 iron, 2 sulfur cluster binding"/>
    <property type="evidence" value="ECO:0007669"/>
    <property type="project" value="UniProtKB-KW"/>
</dbReference>
<dbReference type="AlphaFoldDB" id="A0A7H2BHJ7"/>
<evidence type="ECO:0000313" key="11">
    <source>
        <dbReference type="EMBL" id="QNV39143.1"/>
    </source>
</evidence>
<dbReference type="PANTHER" id="PTHR10134">
    <property type="entry name" value="CYTOCHROME B-C1 COMPLEX SUBUNIT RIESKE, MITOCHONDRIAL"/>
    <property type="match status" value="1"/>
</dbReference>
<evidence type="ECO:0000256" key="9">
    <source>
        <dbReference type="ARBA" id="ARBA00034078"/>
    </source>
</evidence>
<evidence type="ECO:0000259" key="10">
    <source>
        <dbReference type="PROSITE" id="PS51296"/>
    </source>
</evidence>
<dbReference type="KEGG" id="rama:IDM48_06880"/>
<proteinExistence type="predicted"/>
<keyword evidence="5" id="KW-0408">Iron</keyword>
<evidence type="ECO:0000256" key="6">
    <source>
        <dbReference type="ARBA" id="ARBA00023014"/>
    </source>
</evidence>
<dbReference type="GO" id="GO:0016020">
    <property type="term" value="C:membrane"/>
    <property type="evidence" value="ECO:0007669"/>
    <property type="project" value="InterPro"/>
</dbReference>
<keyword evidence="12" id="KW-1185">Reference proteome</keyword>
<evidence type="ECO:0000256" key="4">
    <source>
        <dbReference type="ARBA" id="ARBA00022723"/>
    </source>
</evidence>
<dbReference type="InterPro" id="IPR017941">
    <property type="entry name" value="Rieske_2Fe-2S"/>
</dbReference>
<dbReference type="Proteomes" id="UP000516421">
    <property type="component" value="Chromosome"/>
</dbReference>
<reference evidence="11 12" key="1">
    <citation type="submission" date="2020-09" db="EMBL/GenBank/DDBJ databases">
        <title>Investigation of environmental microbe.</title>
        <authorList>
            <person name="Ou Y."/>
            <person name="Kang Q."/>
        </authorList>
    </citation>
    <scope>NUCLEOTIDE SEQUENCE [LARGE SCALE GENOMIC DNA]</scope>
    <source>
        <strain evidence="11 12">KJZ-9</strain>
    </source>
</reference>
<dbReference type="SUPFAM" id="SSF50022">
    <property type="entry name" value="ISP domain"/>
    <property type="match status" value="1"/>
</dbReference>
<protein>
    <recommendedName>
        <fullName evidence="2">Cytochrome bc1 complex Rieske iron-sulfur subunit</fullName>
    </recommendedName>
    <alternativeName>
        <fullName evidence="8">Cytochrome bc1 reductase complex subunit QcrA</fullName>
    </alternativeName>
</protein>
<dbReference type="GO" id="GO:0016705">
    <property type="term" value="F:oxidoreductase activity, acting on paired donors, with incorporation or reduction of molecular oxygen"/>
    <property type="evidence" value="ECO:0007669"/>
    <property type="project" value="UniProtKB-ARBA"/>
</dbReference>
<dbReference type="GO" id="GO:0004497">
    <property type="term" value="F:monooxygenase activity"/>
    <property type="evidence" value="ECO:0007669"/>
    <property type="project" value="UniProtKB-ARBA"/>
</dbReference>
<evidence type="ECO:0000256" key="2">
    <source>
        <dbReference type="ARBA" id="ARBA00015816"/>
    </source>
</evidence>
<dbReference type="Pfam" id="PF00355">
    <property type="entry name" value="Rieske"/>
    <property type="match status" value="1"/>
</dbReference>
<dbReference type="InterPro" id="IPR014349">
    <property type="entry name" value="Rieske_Fe-S_prot"/>
</dbReference>
<dbReference type="GO" id="GO:0046872">
    <property type="term" value="F:metal ion binding"/>
    <property type="evidence" value="ECO:0007669"/>
    <property type="project" value="UniProtKB-KW"/>
</dbReference>
<sequence>MGGTNMENEKTTETGAVSRRLALGGAGVGVAGVTLTACGSNNSDAGKSAEGGLTEVKKPSAPTDVAAAADVPVGSALKATSGNLSVMVTQPSEGKFKAFSSVCTHQGCQLNVQNKDLACPCHASQFSIEDGSVKGGPAPEPLPEYAVEVKDGRIIVS</sequence>
<dbReference type="InterPro" id="IPR005805">
    <property type="entry name" value="Rieske_Fe-S_prot_C"/>
</dbReference>
<evidence type="ECO:0000256" key="1">
    <source>
        <dbReference type="ARBA" id="ARBA00002494"/>
    </source>
</evidence>
<evidence type="ECO:0000256" key="3">
    <source>
        <dbReference type="ARBA" id="ARBA00022714"/>
    </source>
</evidence>
<name>A0A7H2BHJ7_9MICC</name>
<comment type="cofactor">
    <cofactor evidence="9">
        <name>[2Fe-2S] cluster</name>
        <dbReference type="ChEBI" id="CHEBI:190135"/>
    </cofactor>
</comment>
<keyword evidence="7" id="KW-1015">Disulfide bond</keyword>
<evidence type="ECO:0000256" key="8">
    <source>
        <dbReference type="ARBA" id="ARBA00029586"/>
    </source>
</evidence>
<keyword evidence="3" id="KW-0001">2Fe-2S</keyword>
<accession>A0A7H2BHJ7</accession>
<evidence type="ECO:0000256" key="7">
    <source>
        <dbReference type="ARBA" id="ARBA00023157"/>
    </source>
</evidence>
<keyword evidence="4" id="KW-0479">Metal-binding</keyword>
<dbReference type="InterPro" id="IPR036922">
    <property type="entry name" value="Rieske_2Fe-2S_sf"/>
</dbReference>
<gene>
    <name evidence="11" type="ORF">IDM48_06880</name>
</gene>
<dbReference type="PROSITE" id="PS51296">
    <property type="entry name" value="RIESKE"/>
    <property type="match status" value="1"/>
</dbReference>
<dbReference type="PRINTS" id="PR00162">
    <property type="entry name" value="RIESKE"/>
</dbReference>
<dbReference type="CDD" id="cd03467">
    <property type="entry name" value="Rieske"/>
    <property type="match status" value="1"/>
</dbReference>
<dbReference type="EMBL" id="CP061538">
    <property type="protein sequence ID" value="QNV39143.1"/>
    <property type="molecule type" value="Genomic_DNA"/>
</dbReference>